<reference evidence="2 3" key="1">
    <citation type="submission" date="2013-12" db="EMBL/GenBank/DDBJ databases">
        <title>Draft genome of the parsitic nematode Ancylostoma duodenale.</title>
        <authorList>
            <person name="Mitreva M."/>
        </authorList>
    </citation>
    <scope>NUCLEOTIDE SEQUENCE [LARGE SCALE GENOMIC DNA]</scope>
    <source>
        <strain evidence="2 3">Zhejiang</strain>
    </source>
</reference>
<protein>
    <submittedName>
        <fullName evidence="2">Uncharacterized protein</fullName>
    </submittedName>
</protein>
<accession>A0A0C2DGW8</accession>
<dbReference type="EMBL" id="KN726202">
    <property type="protein sequence ID" value="KIH69208.1"/>
    <property type="molecule type" value="Genomic_DNA"/>
</dbReference>
<evidence type="ECO:0000256" key="1">
    <source>
        <dbReference type="SAM" id="MobiDB-lite"/>
    </source>
</evidence>
<evidence type="ECO:0000313" key="3">
    <source>
        <dbReference type="Proteomes" id="UP000054047"/>
    </source>
</evidence>
<sequence length="76" mass="8526">MADKLHEARLRLWDDPLVPTETKFAESALIKTYQTSGQLAAQNNDDRTLYTLTSSQQEFISPKRTTGQSDVKGSPK</sequence>
<organism evidence="2 3">
    <name type="scientific">Ancylostoma duodenale</name>
    <dbReference type="NCBI Taxonomy" id="51022"/>
    <lineage>
        <taxon>Eukaryota</taxon>
        <taxon>Metazoa</taxon>
        <taxon>Ecdysozoa</taxon>
        <taxon>Nematoda</taxon>
        <taxon>Chromadorea</taxon>
        <taxon>Rhabditida</taxon>
        <taxon>Rhabditina</taxon>
        <taxon>Rhabditomorpha</taxon>
        <taxon>Strongyloidea</taxon>
        <taxon>Ancylostomatidae</taxon>
        <taxon>Ancylostomatinae</taxon>
        <taxon>Ancylostoma</taxon>
    </lineage>
</organism>
<dbReference type="AlphaFoldDB" id="A0A0C2DGW8"/>
<gene>
    <name evidence="2" type="ORF">ANCDUO_00451</name>
</gene>
<dbReference type="Proteomes" id="UP000054047">
    <property type="component" value="Unassembled WGS sequence"/>
</dbReference>
<proteinExistence type="predicted"/>
<name>A0A0C2DGW8_9BILA</name>
<keyword evidence="3" id="KW-1185">Reference proteome</keyword>
<feature type="region of interest" description="Disordered" evidence="1">
    <location>
        <begin position="54"/>
        <end position="76"/>
    </location>
</feature>
<evidence type="ECO:0000313" key="2">
    <source>
        <dbReference type="EMBL" id="KIH69208.1"/>
    </source>
</evidence>